<dbReference type="GO" id="GO:0006355">
    <property type="term" value="P:regulation of DNA-templated transcription"/>
    <property type="evidence" value="ECO:0007669"/>
    <property type="project" value="InterPro"/>
</dbReference>
<dbReference type="InterPro" id="IPR008807">
    <property type="entry name" value="ROS_MUCR"/>
</dbReference>
<dbReference type="Gene3D" id="1.10.10.1550">
    <property type="entry name" value="ROS/MUCR transcriptional regulator protein"/>
    <property type="match status" value="1"/>
</dbReference>
<gene>
    <name evidence="3" type="primary">ros</name>
    <name evidence="3" type="ORF">AWB69_05512</name>
</gene>
<dbReference type="EMBL" id="FCOK02000044">
    <property type="protein sequence ID" value="SAL52917.1"/>
    <property type="molecule type" value="Genomic_DNA"/>
</dbReference>
<organism evidence="3 4">
    <name type="scientific">Caballeronia udeis</name>
    <dbReference type="NCBI Taxonomy" id="1232866"/>
    <lineage>
        <taxon>Bacteria</taxon>
        <taxon>Pseudomonadati</taxon>
        <taxon>Pseudomonadota</taxon>
        <taxon>Betaproteobacteria</taxon>
        <taxon>Burkholderiales</taxon>
        <taxon>Burkholderiaceae</taxon>
        <taxon>Caballeronia</taxon>
    </lineage>
</organism>
<comment type="similarity">
    <text evidence="1">Belongs to the ros/MucR family.</text>
</comment>
<dbReference type="Proteomes" id="UP000054683">
    <property type="component" value="Unassembled WGS sequence"/>
</dbReference>
<proteinExistence type="inferred from homology"/>
<evidence type="ECO:0000256" key="1">
    <source>
        <dbReference type="ARBA" id="ARBA00007031"/>
    </source>
</evidence>
<dbReference type="Pfam" id="PF05443">
    <property type="entry name" value="ROS_MUCR"/>
    <property type="match status" value="1"/>
</dbReference>
<sequence>MKTHDALRNPHSASGNTAVPPGTVDLSTQGGTEDIDLIELTAEIVASFVSCNPLPAADLPAFISSTYAALAALRTHSAPAALQRAAVPIEESVHDDYLVCLEDGHKLKSLKRYLQRHFAITPDEYRAKWGLPADYPMVAPAYSALRSAIAKRHPAGAIKPRRGNLS</sequence>
<evidence type="ECO:0000256" key="2">
    <source>
        <dbReference type="SAM" id="MobiDB-lite"/>
    </source>
</evidence>
<dbReference type="RefSeq" id="WP_082913610.1">
    <property type="nucleotide sequence ID" value="NZ_FCOK02000044.1"/>
</dbReference>
<feature type="region of interest" description="Disordered" evidence="2">
    <location>
        <begin position="1"/>
        <end position="26"/>
    </location>
</feature>
<reference evidence="3 4" key="1">
    <citation type="submission" date="2016-01" db="EMBL/GenBank/DDBJ databases">
        <authorList>
            <person name="Oliw E.H."/>
        </authorList>
    </citation>
    <scope>NUCLEOTIDE SEQUENCE [LARGE SCALE GENOMIC DNA]</scope>
    <source>
        <strain evidence="3">LMG 27134</strain>
    </source>
</reference>
<name>A0A158I900_9BURK</name>
<accession>A0A158I900</accession>
<evidence type="ECO:0000313" key="3">
    <source>
        <dbReference type="EMBL" id="SAL52917.1"/>
    </source>
</evidence>
<dbReference type="GO" id="GO:0008270">
    <property type="term" value="F:zinc ion binding"/>
    <property type="evidence" value="ECO:0007669"/>
    <property type="project" value="InterPro"/>
</dbReference>
<dbReference type="GO" id="GO:0003677">
    <property type="term" value="F:DNA binding"/>
    <property type="evidence" value="ECO:0007669"/>
    <property type="project" value="InterPro"/>
</dbReference>
<dbReference type="AlphaFoldDB" id="A0A158I900"/>
<dbReference type="InterPro" id="IPR041920">
    <property type="entry name" value="ROS/MUCR_sf"/>
</dbReference>
<evidence type="ECO:0000313" key="4">
    <source>
        <dbReference type="Proteomes" id="UP000054683"/>
    </source>
</evidence>
<protein>
    <submittedName>
        <fullName evidence="3">Transcriptional regulatory protein ros</fullName>
    </submittedName>
</protein>
<dbReference type="OrthoDB" id="9094775at2"/>